<dbReference type="CDD" id="cd02968">
    <property type="entry name" value="SCO"/>
    <property type="match status" value="1"/>
</dbReference>
<feature type="region of interest" description="Disordered" evidence="2">
    <location>
        <begin position="26"/>
        <end position="48"/>
    </location>
</feature>
<organism evidence="3 4">
    <name type="scientific">Capnocytophaga gingivalis</name>
    <dbReference type="NCBI Taxonomy" id="1017"/>
    <lineage>
        <taxon>Bacteria</taxon>
        <taxon>Pseudomonadati</taxon>
        <taxon>Bacteroidota</taxon>
        <taxon>Flavobacteriia</taxon>
        <taxon>Flavobacteriales</taxon>
        <taxon>Flavobacteriaceae</taxon>
        <taxon>Capnocytophaga</taxon>
    </lineage>
</organism>
<dbReference type="SUPFAM" id="SSF52833">
    <property type="entry name" value="Thioredoxin-like"/>
    <property type="match status" value="1"/>
</dbReference>
<proteinExistence type="inferred from homology"/>
<accession>A0ABU5Y767</accession>
<evidence type="ECO:0000313" key="4">
    <source>
        <dbReference type="Proteomes" id="UP001324270"/>
    </source>
</evidence>
<comment type="caution">
    <text evidence="3">The sequence shown here is derived from an EMBL/GenBank/DDBJ whole genome shotgun (WGS) entry which is preliminary data.</text>
</comment>
<feature type="compositionally biased region" description="Polar residues" evidence="2">
    <location>
        <begin position="31"/>
        <end position="41"/>
    </location>
</feature>
<dbReference type="PANTHER" id="PTHR12151">
    <property type="entry name" value="ELECTRON TRANSPORT PROTIN SCO1/SENC FAMILY MEMBER"/>
    <property type="match status" value="1"/>
</dbReference>
<keyword evidence="4" id="KW-1185">Reference proteome</keyword>
<dbReference type="Gene3D" id="3.40.30.10">
    <property type="entry name" value="Glutaredoxin"/>
    <property type="match status" value="1"/>
</dbReference>
<dbReference type="Proteomes" id="UP001324270">
    <property type="component" value="Unassembled WGS sequence"/>
</dbReference>
<dbReference type="PANTHER" id="PTHR12151:SF25">
    <property type="entry name" value="LINALOOL DEHYDRATASE_ISOMERASE DOMAIN-CONTAINING PROTEIN"/>
    <property type="match status" value="1"/>
</dbReference>
<evidence type="ECO:0000256" key="2">
    <source>
        <dbReference type="SAM" id="MobiDB-lite"/>
    </source>
</evidence>
<comment type="similarity">
    <text evidence="1">Belongs to the SCO1/2 family.</text>
</comment>
<gene>
    <name evidence="3" type="ORF">VJJ49_02910</name>
</gene>
<name>A0ABU5Y767_9FLAO</name>
<reference evidence="3 4" key="1">
    <citation type="submission" date="2023-12" db="EMBL/GenBank/DDBJ databases">
        <title>Genomic sequences of Capnocytophaga and Parvimonas strains.</title>
        <authorList>
            <person name="Watt R.M."/>
            <person name="Wang M."/>
            <person name="Yang T."/>
            <person name="Tong W.M."/>
        </authorList>
    </citation>
    <scope>NUCLEOTIDE SEQUENCE [LARGE SCALE GENOMIC DNA]</scope>
    <source>
        <strain evidence="3 4">CCUG 13156</strain>
    </source>
</reference>
<evidence type="ECO:0000256" key="1">
    <source>
        <dbReference type="ARBA" id="ARBA00010996"/>
    </source>
</evidence>
<dbReference type="InterPro" id="IPR036249">
    <property type="entry name" value="Thioredoxin-like_sf"/>
</dbReference>
<dbReference type="InterPro" id="IPR003782">
    <property type="entry name" value="SCO1/SenC"/>
</dbReference>
<sequence length="221" mass="24898">MKRFFLLAMGVICLQACKNNTIDTAKEAETPSETVENTATKSQKEEGGATEISDLSIYNLPDTWTTQNGNQVQWKDFQGNVLVVVMIYTSCKAACPILIADMREIRKTVEASEAPHKEKVKYILVSIDPKVDTPEHLKKFAQESHMDDDQWVFLRSDEEKTREFAAVLAVNYKQISPVDFSHSNIISVFNTKGELAAQQEGLGIDRSSIVQQIKEQLEKIK</sequence>
<dbReference type="RefSeq" id="WP_323978884.1">
    <property type="nucleotide sequence ID" value="NZ_JAYKBV010000003.1"/>
</dbReference>
<evidence type="ECO:0000313" key="3">
    <source>
        <dbReference type="EMBL" id="MEB3039645.1"/>
    </source>
</evidence>
<dbReference type="Pfam" id="PF02630">
    <property type="entry name" value="SCO1-SenC"/>
    <property type="match status" value="1"/>
</dbReference>
<protein>
    <submittedName>
        <fullName evidence="3">SCO family protein</fullName>
    </submittedName>
</protein>
<dbReference type="EMBL" id="JAYKBV010000003">
    <property type="protein sequence ID" value="MEB3039645.1"/>
    <property type="molecule type" value="Genomic_DNA"/>
</dbReference>